<organism evidence="3 4">
    <name type="scientific">Oceaniferula marina</name>
    <dbReference type="NCBI Taxonomy" id="2748318"/>
    <lineage>
        <taxon>Bacteria</taxon>
        <taxon>Pseudomonadati</taxon>
        <taxon>Verrucomicrobiota</taxon>
        <taxon>Verrucomicrobiia</taxon>
        <taxon>Verrucomicrobiales</taxon>
        <taxon>Verrucomicrobiaceae</taxon>
        <taxon>Oceaniferula</taxon>
    </lineage>
</organism>
<dbReference type="Pfam" id="PF18582">
    <property type="entry name" value="HZS_alpha"/>
    <property type="match status" value="1"/>
</dbReference>
<dbReference type="SUPFAM" id="SSF69304">
    <property type="entry name" value="Tricorn protease N-terminal domain"/>
    <property type="match status" value="1"/>
</dbReference>
<evidence type="ECO:0000313" key="3">
    <source>
        <dbReference type="EMBL" id="NWK55636.1"/>
    </source>
</evidence>
<sequence length="840" mass="94073">MKRPKLTAVIAAMTCIPVWSFSAVENGKDGALVDYTKDVECGKSDVIHADWNSQYNEIAKINAAKYSFPPEQAFNIQAMKLASDKNPNDVGIRRLDALIKKLKSMDNAPDLAEAERLLSVAKGKKAGLESYSELKKSTRKVALSNPLLDFDSILFVARGVLNDHAKRKREIDGDHFCDQYYGHNAKTGGGLFIIKNWKSEDAEIIDVVAGLEVPSGTNKGRLMSEGTFISPDLSWDGKTIIFGWSSGGNKKWDPAAPFNLFKVGVDGSGLTRLTDSGVDQFDPVWLPNGRIVFMSAGRFGYGRCHGRRVPTFTMFSMKADGSDMYPIDYHETNEFQPSVDNNGMLVYTRWDYLDRDHNASHHMWHCAPDGRNPRSFHGNYALPLSTVGDTKKVKGLHLRPWAEFNCRSIPGSDKYIATAGPHHGQSFGSLIIIDTEVEDDNKMSQVKRITPDYLFPESETRTRSWHDMAFGTAWPLSESFYLCNYKDSICLLDEFGNRELICKLTNGLRPIDPIPLKARKKPPVVPCKTYQGERATKDAPSATISVMNVYTTDDHGKLPDNAKIKQLRVVQVIPKSTTLSDQPRIGFASQSMARIPLGVVPVEKDGSVYFKAPVGKAIYFQLLDEKGMAVQSMRSLTYVHPGEMMSCIGCHESKQQAPQLSHAPLALKREPSDLKPEIDDHIMFNFHRHIKPILESKCVSCHNEMATKKMTLWKSDPKRAAAMKTGPTDMSYKALEKYSFYLGHGYLKAKHGGSRTTPGEFGARASRMGKALYNENHQKSLEAGKFTQQDIRTITMWLDMNSNEFSAYKELDKQKLGEIVWPIYDVDPENYTGVELRSVK</sequence>
<reference evidence="3 4" key="1">
    <citation type="submission" date="2020-07" db="EMBL/GenBank/DDBJ databases">
        <title>Roseicoccus Jingziensis gen. nov., sp. nov., isolated from coastal seawater.</title>
        <authorList>
            <person name="Feng X."/>
        </authorList>
    </citation>
    <scope>NUCLEOTIDE SEQUENCE [LARGE SCALE GENOMIC DNA]</scope>
    <source>
        <strain evidence="3 4">N1E253</strain>
    </source>
</reference>
<dbReference type="Gene3D" id="2.120.10.30">
    <property type="entry name" value="TolB, C-terminal domain"/>
    <property type="match status" value="1"/>
</dbReference>
<accession>A0A851GDY6</accession>
<keyword evidence="4" id="KW-1185">Reference proteome</keyword>
<dbReference type="Proteomes" id="UP000557872">
    <property type="component" value="Unassembled WGS sequence"/>
</dbReference>
<name>A0A851GDY6_9BACT</name>
<dbReference type="InterPro" id="IPR011042">
    <property type="entry name" value="6-blade_b-propeller_TolB-like"/>
</dbReference>
<feature type="signal peptide" evidence="1">
    <location>
        <begin position="1"/>
        <end position="23"/>
    </location>
</feature>
<evidence type="ECO:0000313" key="4">
    <source>
        <dbReference type="Proteomes" id="UP000557872"/>
    </source>
</evidence>
<evidence type="ECO:0000256" key="1">
    <source>
        <dbReference type="SAM" id="SignalP"/>
    </source>
</evidence>
<dbReference type="InterPro" id="IPR040698">
    <property type="entry name" value="HZS_alpha_mid"/>
</dbReference>
<dbReference type="AlphaFoldDB" id="A0A851GDY6"/>
<keyword evidence="1" id="KW-0732">Signal</keyword>
<dbReference type="RefSeq" id="WP_178932183.1">
    <property type="nucleotide sequence ID" value="NZ_JACBAZ010000003.1"/>
</dbReference>
<proteinExistence type="predicted"/>
<dbReference type="Pfam" id="PF22297">
    <property type="entry name" value="PccH"/>
    <property type="match status" value="1"/>
</dbReference>
<feature type="domain" description="Hydrazine synthase alpha subunit middle" evidence="2">
    <location>
        <begin position="563"/>
        <end position="652"/>
    </location>
</feature>
<dbReference type="SUPFAM" id="SSF48695">
    <property type="entry name" value="Multiheme cytochromes"/>
    <property type="match status" value="1"/>
</dbReference>
<evidence type="ECO:0000259" key="2">
    <source>
        <dbReference type="Pfam" id="PF18582"/>
    </source>
</evidence>
<dbReference type="InterPro" id="IPR036280">
    <property type="entry name" value="Multihaem_cyt_sf"/>
</dbReference>
<feature type="chain" id="PRO_5033061113" description="Hydrazine synthase alpha subunit middle domain-containing protein" evidence="1">
    <location>
        <begin position="24"/>
        <end position="840"/>
    </location>
</feature>
<dbReference type="EMBL" id="JACBAZ010000003">
    <property type="protein sequence ID" value="NWK55636.1"/>
    <property type="molecule type" value="Genomic_DNA"/>
</dbReference>
<protein>
    <recommendedName>
        <fullName evidence="2">Hydrazine synthase alpha subunit middle domain-containing protein</fullName>
    </recommendedName>
</protein>
<comment type="caution">
    <text evidence="3">The sequence shown here is derived from an EMBL/GenBank/DDBJ whole genome shotgun (WGS) entry which is preliminary data.</text>
</comment>
<gene>
    <name evidence="3" type="ORF">HW115_08435</name>
</gene>